<dbReference type="OrthoDB" id="9808602at2"/>
<comment type="similarity">
    <text evidence="2">Belongs to the bacterial sugar transferase family.</text>
</comment>
<evidence type="ECO:0000256" key="6">
    <source>
        <dbReference type="ARBA" id="ARBA00023136"/>
    </source>
</evidence>
<comment type="caution">
    <text evidence="9">The sequence shown here is derived from an EMBL/GenBank/DDBJ whole genome shotgun (WGS) entry which is preliminary data.</text>
</comment>
<protein>
    <submittedName>
        <fullName evidence="9">Sugar transferase</fullName>
    </submittedName>
</protein>
<feature type="transmembrane region" description="Helical" evidence="7">
    <location>
        <begin position="12"/>
        <end position="32"/>
    </location>
</feature>
<name>A0A5R9DXY2_9LACT</name>
<dbReference type="PANTHER" id="PTHR30576:SF0">
    <property type="entry name" value="UNDECAPRENYL-PHOSPHATE N-ACETYLGALACTOSAMINYL 1-PHOSPHATE TRANSFERASE-RELATED"/>
    <property type="match status" value="1"/>
</dbReference>
<evidence type="ECO:0000256" key="4">
    <source>
        <dbReference type="ARBA" id="ARBA00022692"/>
    </source>
</evidence>
<evidence type="ECO:0000256" key="1">
    <source>
        <dbReference type="ARBA" id="ARBA00004141"/>
    </source>
</evidence>
<dbReference type="RefSeq" id="WP_138404265.1">
    <property type="nucleotide sequence ID" value="NZ_VBSP01000012.1"/>
</dbReference>
<dbReference type="InterPro" id="IPR003362">
    <property type="entry name" value="Bact_transf"/>
</dbReference>
<gene>
    <name evidence="9" type="ORF">FEZ33_04790</name>
</gene>
<feature type="transmembrane region" description="Helical" evidence="7">
    <location>
        <begin position="79"/>
        <end position="104"/>
    </location>
</feature>
<evidence type="ECO:0000313" key="10">
    <source>
        <dbReference type="Proteomes" id="UP000306420"/>
    </source>
</evidence>
<sequence length="466" mass="54089">MNKHRYEWNNLLRFGAVILSSIVAIGCIYLSFYIKFLGDIPARNFSAFEDSYIWIFIGYIIINFLFGTYVFYNKSVLDIFYFTMLSQLVLNVYIMALTFAGSWLTFPRSVLLVNLFVGTFVLFIFNVLVYLLYQQLRGQKKILVVGESDRALEAVRNFSLMKNKRHKVTHVVLSDYLKHVEELADHVDIVYLTGYIPEEQRLDIYEYLMRQNKKLFISTQFENLMMVNPNIMNFEDESIIEVSSFEIPSEDNMLKRIIDILVSLVLTILTLPIMLGTAIAIKIDSPGPIFYKQERITKGEKHFNILKFRSMSVTAESDSGPVLAAKNDTRVTKVGKFIRSTRIDELPQLLNVLKGDMSLVGPRPERPFFVEQFKEQNPYYTLRHHVRAGITGYAQVYGKYSTDFNSKLNFDLLYIKNFSIAFDFKLLFQTVKILFDKVSSRGVDNEEEVSTQDEWSDFAKTIIIVK</sequence>
<keyword evidence="3 9" id="KW-0808">Transferase</keyword>
<evidence type="ECO:0000259" key="8">
    <source>
        <dbReference type="Pfam" id="PF02397"/>
    </source>
</evidence>
<dbReference type="Pfam" id="PF02397">
    <property type="entry name" value="Bac_transf"/>
    <property type="match status" value="1"/>
</dbReference>
<keyword evidence="5 7" id="KW-1133">Transmembrane helix</keyword>
<dbReference type="EMBL" id="VBSP01000012">
    <property type="protein sequence ID" value="TLQ41667.1"/>
    <property type="molecule type" value="Genomic_DNA"/>
</dbReference>
<dbReference type="InterPro" id="IPR017475">
    <property type="entry name" value="EPS_sugar_tfrase"/>
</dbReference>
<comment type="subcellular location">
    <subcellularLocation>
        <location evidence="1">Membrane</location>
        <topology evidence="1">Multi-pass membrane protein</topology>
    </subcellularLocation>
</comment>
<organism evidence="9 10">
    <name type="scientific">Ruoffia tabacinasalis</name>
    <dbReference type="NCBI Taxonomy" id="87458"/>
    <lineage>
        <taxon>Bacteria</taxon>
        <taxon>Bacillati</taxon>
        <taxon>Bacillota</taxon>
        <taxon>Bacilli</taxon>
        <taxon>Lactobacillales</taxon>
        <taxon>Aerococcaceae</taxon>
        <taxon>Ruoffia</taxon>
    </lineage>
</organism>
<evidence type="ECO:0000256" key="5">
    <source>
        <dbReference type="ARBA" id="ARBA00022989"/>
    </source>
</evidence>
<evidence type="ECO:0000256" key="7">
    <source>
        <dbReference type="SAM" id="Phobius"/>
    </source>
</evidence>
<keyword evidence="4 7" id="KW-0812">Transmembrane</keyword>
<evidence type="ECO:0000256" key="2">
    <source>
        <dbReference type="ARBA" id="ARBA00006464"/>
    </source>
</evidence>
<dbReference type="NCBIfam" id="TIGR03025">
    <property type="entry name" value="EPS_sugtrans"/>
    <property type="match status" value="1"/>
</dbReference>
<dbReference type="AlphaFoldDB" id="A0A5R9DXY2"/>
<reference evidence="9 10" key="1">
    <citation type="submission" date="2019-05" db="EMBL/GenBank/DDBJ databases">
        <title>The metagenome of a microbial culture collection derived from dairy environment covers the genomic content of the human microbiome.</title>
        <authorList>
            <person name="Roder T."/>
            <person name="Wuthrich D."/>
            <person name="Sattari Z."/>
            <person name="Von Ah U."/>
            <person name="Bar C."/>
            <person name="Ronchi F."/>
            <person name="Macpherson A.J."/>
            <person name="Ganal-Vonarburg S.C."/>
            <person name="Bruggmann R."/>
            <person name="Vergeres G."/>
        </authorList>
    </citation>
    <scope>NUCLEOTIDE SEQUENCE [LARGE SCALE GENOMIC DNA]</scope>
    <source>
        <strain evidence="9 10">FAM 24227</strain>
    </source>
</reference>
<feature type="transmembrane region" description="Helical" evidence="7">
    <location>
        <begin position="110"/>
        <end position="133"/>
    </location>
</feature>
<evidence type="ECO:0000256" key="3">
    <source>
        <dbReference type="ARBA" id="ARBA00022679"/>
    </source>
</evidence>
<dbReference type="PANTHER" id="PTHR30576">
    <property type="entry name" value="COLANIC BIOSYNTHESIS UDP-GLUCOSE LIPID CARRIER TRANSFERASE"/>
    <property type="match status" value="1"/>
</dbReference>
<dbReference type="PROSITE" id="PS51257">
    <property type="entry name" value="PROKAR_LIPOPROTEIN"/>
    <property type="match status" value="1"/>
</dbReference>
<dbReference type="Proteomes" id="UP000306420">
    <property type="component" value="Unassembled WGS sequence"/>
</dbReference>
<keyword evidence="6 7" id="KW-0472">Membrane</keyword>
<accession>A0A5R9DXY2</accession>
<feature type="transmembrane region" description="Helical" evidence="7">
    <location>
        <begin position="52"/>
        <end position="72"/>
    </location>
</feature>
<evidence type="ECO:0000313" key="9">
    <source>
        <dbReference type="EMBL" id="TLQ41667.1"/>
    </source>
</evidence>
<dbReference type="GO" id="GO:0016780">
    <property type="term" value="F:phosphotransferase activity, for other substituted phosphate groups"/>
    <property type="evidence" value="ECO:0007669"/>
    <property type="project" value="TreeGrafter"/>
</dbReference>
<feature type="transmembrane region" description="Helical" evidence="7">
    <location>
        <begin position="260"/>
        <end position="281"/>
    </location>
</feature>
<feature type="domain" description="Bacterial sugar transferase" evidence="8">
    <location>
        <begin position="255"/>
        <end position="435"/>
    </location>
</feature>
<proteinExistence type="inferred from homology"/>
<dbReference type="GO" id="GO:0016020">
    <property type="term" value="C:membrane"/>
    <property type="evidence" value="ECO:0007669"/>
    <property type="project" value="UniProtKB-SubCell"/>
</dbReference>